<dbReference type="OrthoDB" id="8584279at2"/>
<dbReference type="NCBIfam" id="TIGR04409">
    <property type="entry name" value="LptC_YrbK"/>
    <property type="match status" value="1"/>
</dbReference>
<proteinExistence type="predicted"/>
<name>A0A2S0PBD9_9NEIS</name>
<evidence type="ECO:0000256" key="3">
    <source>
        <dbReference type="ARBA" id="ARBA00022692"/>
    </source>
</evidence>
<keyword evidence="1" id="KW-1003">Cell membrane</keyword>
<evidence type="ECO:0000256" key="4">
    <source>
        <dbReference type="ARBA" id="ARBA00022989"/>
    </source>
</evidence>
<evidence type="ECO:0000256" key="5">
    <source>
        <dbReference type="ARBA" id="ARBA00023136"/>
    </source>
</evidence>
<keyword evidence="4" id="KW-1133">Transmembrane helix</keyword>
<keyword evidence="2" id="KW-0997">Cell inner membrane</keyword>
<dbReference type="Gene3D" id="2.60.450.10">
    <property type="entry name" value="Lipopolysaccharide (LPS) transport protein A like domain"/>
    <property type="match status" value="1"/>
</dbReference>
<dbReference type="GO" id="GO:0005886">
    <property type="term" value="C:plasma membrane"/>
    <property type="evidence" value="ECO:0007669"/>
    <property type="project" value="InterPro"/>
</dbReference>
<dbReference type="KEGG" id="maer:DAI18_12200"/>
<dbReference type="GO" id="GO:0030288">
    <property type="term" value="C:outer membrane-bounded periplasmic space"/>
    <property type="evidence" value="ECO:0007669"/>
    <property type="project" value="TreeGrafter"/>
</dbReference>
<evidence type="ECO:0000313" key="6">
    <source>
        <dbReference type="EMBL" id="AVY94710.1"/>
    </source>
</evidence>
<dbReference type="RefSeq" id="WP_028500538.1">
    <property type="nucleotide sequence ID" value="NZ_CP028519.1"/>
</dbReference>
<dbReference type="InterPro" id="IPR010664">
    <property type="entry name" value="LipoPS_assembly_LptC-rel"/>
</dbReference>
<evidence type="ECO:0000313" key="7">
    <source>
        <dbReference type="Proteomes" id="UP000244173"/>
    </source>
</evidence>
<dbReference type="PANTHER" id="PTHR37481">
    <property type="entry name" value="LIPOPOLYSACCHARIDE EXPORT SYSTEM PROTEIN LPTC"/>
    <property type="match status" value="1"/>
</dbReference>
<dbReference type="AlphaFoldDB" id="A0A2S0PBD9"/>
<dbReference type="GO" id="GO:0015221">
    <property type="term" value="F:lipopolysaccharide transmembrane transporter activity"/>
    <property type="evidence" value="ECO:0007669"/>
    <property type="project" value="InterPro"/>
</dbReference>
<dbReference type="PANTHER" id="PTHR37481:SF1">
    <property type="entry name" value="LIPOPOLYSACCHARIDE EXPORT SYSTEM PROTEIN LPTC"/>
    <property type="match status" value="1"/>
</dbReference>
<accession>A0A2S0PBD9</accession>
<keyword evidence="7" id="KW-1185">Reference proteome</keyword>
<dbReference type="Pfam" id="PF06835">
    <property type="entry name" value="LptC"/>
    <property type="match status" value="1"/>
</dbReference>
<protein>
    <submittedName>
        <fullName evidence="6">LPS export ABC transporter periplasmic protein LptC</fullName>
    </submittedName>
</protein>
<keyword evidence="3" id="KW-0812">Transmembrane</keyword>
<dbReference type="InterPro" id="IPR026265">
    <property type="entry name" value="LptC"/>
</dbReference>
<gene>
    <name evidence="6" type="primary">lptC</name>
    <name evidence="6" type="ORF">DAI18_12200</name>
</gene>
<dbReference type="GO" id="GO:0017089">
    <property type="term" value="F:glycolipid transfer activity"/>
    <property type="evidence" value="ECO:0007669"/>
    <property type="project" value="TreeGrafter"/>
</dbReference>
<dbReference type="Proteomes" id="UP000244173">
    <property type="component" value="Chromosome"/>
</dbReference>
<keyword evidence="5" id="KW-0472">Membrane</keyword>
<dbReference type="STRING" id="1122240.GCA_000620105_01678"/>
<evidence type="ECO:0000256" key="2">
    <source>
        <dbReference type="ARBA" id="ARBA00022519"/>
    </source>
</evidence>
<sequence length="195" mass="22020">MFALRNASRLFPLLLAVILILLTLWLEYLLSMLPAGRDPVNRGTVEYMASDFVGTSFDANGRIDRHAFGKSMWQYPEDKRVFFTDSTLEQYSLGRKDLSIFTTSGLYNNDTGIAFLDGKVRARREPSAQHPLPATLDTTRLTVDTRKRTADTLAPAIYVEGGNRIDSVGFHYADATQQYKLKSRVRMTYAPPKSE</sequence>
<reference evidence="6 7" key="1">
    <citation type="submission" date="2018-04" db="EMBL/GenBank/DDBJ databases">
        <title>Denitrifier Microvirgula.</title>
        <authorList>
            <person name="Anderson E."/>
            <person name="Jang J."/>
            <person name="Ishii S."/>
        </authorList>
    </citation>
    <scope>NUCLEOTIDE SEQUENCE [LARGE SCALE GENOMIC DNA]</scope>
    <source>
        <strain evidence="6 7">BE2.4</strain>
    </source>
</reference>
<dbReference type="InterPro" id="IPR052363">
    <property type="entry name" value="LPS_export_LptC"/>
</dbReference>
<dbReference type="EMBL" id="CP028519">
    <property type="protein sequence ID" value="AVY94710.1"/>
    <property type="molecule type" value="Genomic_DNA"/>
</dbReference>
<evidence type="ECO:0000256" key="1">
    <source>
        <dbReference type="ARBA" id="ARBA00022475"/>
    </source>
</evidence>
<organism evidence="6 7">
    <name type="scientific">Microvirgula aerodenitrificans</name>
    <dbReference type="NCBI Taxonomy" id="57480"/>
    <lineage>
        <taxon>Bacteria</taxon>
        <taxon>Pseudomonadati</taxon>
        <taxon>Pseudomonadota</taxon>
        <taxon>Betaproteobacteria</taxon>
        <taxon>Neisseriales</taxon>
        <taxon>Aquaspirillaceae</taxon>
        <taxon>Microvirgula</taxon>
    </lineage>
</organism>